<evidence type="ECO:0000313" key="2">
    <source>
        <dbReference type="Proteomes" id="UP000790709"/>
    </source>
</evidence>
<keyword evidence="2" id="KW-1185">Reference proteome</keyword>
<organism evidence="1 2">
    <name type="scientific">Leucogyrophana mollusca</name>
    <dbReference type="NCBI Taxonomy" id="85980"/>
    <lineage>
        <taxon>Eukaryota</taxon>
        <taxon>Fungi</taxon>
        <taxon>Dikarya</taxon>
        <taxon>Basidiomycota</taxon>
        <taxon>Agaricomycotina</taxon>
        <taxon>Agaricomycetes</taxon>
        <taxon>Agaricomycetidae</taxon>
        <taxon>Boletales</taxon>
        <taxon>Boletales incertae sedis</taxon>
        <taxon>Leucogyrophana</taxon>
    </lineage>
</organism>
<evidence type="ECO:0000313" key="1">
    <source>
        <dbReference type="EMBL" id="KAH7926928.1"/>
    </source>
</evidence>
<reference evidence="1" key="1">
    <citation type="journal article" date="2021" name="New Phytol.">
        <title>Evolutionary innovations through gain and loss of genes in the ectomycorrhizal Boletales.</title>
        <authorList>
            <person name="Wu G."/>
            <person name="Miyauchi S."/>
            <person name="Morin E."/>
            <person name="Kuo A."/>
            <person name="Drula E."/>
            <person name="Varga T."/>
            <person name="Kohler A."/>
            <person name="Feng B."/>
            <person name="Cao Y."/>
            <person name="Lipzen A."/>
            <person name="Daum C."/>
            <person name="Hundley H."/>
            <person name="Pangilinan J."/>
            <person name="Johnson J."/>
            <person name="Barry K."/>
            <person name="LaButti K."/>
            <person name="Ng V."/>
            <person name="Ahrendt S."/>
            <person name="Min B."/>
            <person name="Choi I.G."/>
            <person name="Park H."/>
            <person name="Plett J.M."/>
            <person name="Magnuson J."/>
            <person name="Spatafora J.W."/>
            <person name="Nagy L.G."/>
            <person name="Henrissat B."/>
            <person name="Grigoriev I.V."/>
            <person name="Yang Z.L."/>
            <person name="Xu J."/>
            <person name="Martin F.M."/>
        </authorList>
    </citation>
    <scope>NUCLEOTIDE SEQUENCE</scope>
    <source>
        <strain evidence="1">KUC20120723A-06</strain>
    </source>
</reference>
<dbReference type="Proteomes" id="UP000790709">
    <property type="component" value="Unassembled WGS sequence"/>
</dbReference>
<gene>
    <name evidence="1" type="ORF">BV22DRAFT_1086091</name>
</gene>
<name>A0ACB8BP05_9AGAM</name>
<accession>A0ACB8BP05</accession>
<dbReference type="EMBL" id="MU266375">
    <property type="protein sequence ID" value="KAH7926928.1"/>
    <property type="molecule type" value="Genomic_DNA"/>
</dbReference>
<proteinExistence type="predicted"/>
<sequence>MGTRGYRVYRYKKYYFVTYNNCDSYPSGLGEEMLSEARQDLDGIRKRLEEYLANINAFIGRNGSDELTISKRPPKNDYFIEWMYEIDLDRSVFHINSVPFFSLENLPRSLRRIIGTDNYGNEACVDARYRFKVVTPSAIEESQLEIYRRLLHDGGSAIPFIDLLRSSEHTTQGEEVRLHLLEAFVGQCMCDETVFRAIQVFRLAASGEDLPEPEWLVATTIANLAFIPQIFMSQERWWFFHRRTKRREFSWVRGDTFTHITTHLDDEKNMQAAVSRLVEEAMRQGKNGVVFGVAFSVFHCVVARIDRDAGGSFTHTPAMRFIPSFFAKTPSTPGITALSRLGFRLDPDLFLKASRFNTSLKRASLEAEMKRMLRAPSQPADLSSSIPEDLSCSTPEGHVDPGVELPAELWHKVASSIKYLDDLLQFGRVSKSFQAAASAVLRDPHVDNYRLIKVIKARPALARAIFVATRDGAVEALSIGQSGLKHPENPADTDLLGILPGTTHSFRYMILRGYLEEQSGTGQ</sequence>
<comment type="caution">
    <text evidence="1">The sequence shown here is derived from an EMBL/GenBank/DDBJ whole genome shotgun (WGS) entry which is preliminary data.</text>
</comment>
<protein>
    <submittedName>
        <fullName evidence="1">Uncharacterized protein</fullName>
    </submittedName>
</protein>